<reference evidence="3" key="2">
    <citation type="journal article" date="2011" name="Proc. Natl. Acad. Sci. U.S.A.">
        <title>Obligate biotrophy features unraveled by the genomic analysis of rust fungi.</title>
        <authorList>
            <person name="Duplessis S."/>
            <person name="Cuomo C.A."/>
            <person name="Lin Y.-C."/>
            <person name="Aerts A."/>
            <person name="Tisserant E."/>
            <person name="Veneault-Fourrey C."/>
            <person name="Joly D.L."/>
            <person name="Hacquard S."/>
            <person name="Amselem J."/>
            <person name="Cantarel B.L."/>
            <person name="Chiu R."/>
            <person name="Coutinho P.M."/>
            <person name="Feau N."/>
            <person name="Field M."/>
            <person name="Frey P."/>
            <person name="Gelhaye E."/>
            <person name="Goldberg J."/>
            <person name="Grabherr M.G."/>
            <person name="Kodira C.D."/>
            <person name="Kohler A."/>
            <person name="Kuees U."/>
            <person name="Lindquist E.A."/>
            <person name="Lucas S.M."/>
            <person name="Mago R."/>
            <person name="Mauceli E."/>
            <person name="Morin E."/>
            <person name="Murat C."/>
            <person name="Pangilinan J.L."/>
            <person name="Park R."/>
            <person name="Pearson M."/>
            <person name="Quesneville H."/>
            <person name="Rouhier N."/>
            <person name="Sakthikumar S."/>
            <person name="Salamov A.A."/>
            <person name="Schmutz J."/>
            <person name="Selles B."/>
            <person name="Shapiro H."/>
            <person name="Tanguay P."/>
            <person name="Tuskan G.A."/>
            <person name="Henrissat B."/>
            <person name="Van de Peer Y."/>
            <person name="Rouze P."/>
            <person name="Ellis J.G."/>
            <person name="Dodds P.N."/>
            <person name="Schein J.E."/>
            <person name="Zhong S."/>
            <person name="Hamelin R.C."/>
            <person name="Grigoriev I.V."/>
            <person name="Szabo L.J."/>
            <person name="Martin F."/>
        </authorList>
    </citation>
    <scope>NUCLEOTIDE SEQUENCE [LARGE SCALE GENOMIC DNA]</scope>
    <source>
        <strain evidence="3">CRL 75-36-700-3 / race SCCL</strain>
    </source>
</reference>
<name>E3KNX4_PUCGT</name>
<dbReference type="RefSeq" id="XP_003330418.1">
    <property type="nucleotide sequence ID" value="XM_003330370.1"/>
</dbReference>
<evidence type="ECO:0000256" key="1">
    <source>
        <dbReference type="SAM" id="MobiDB-lite"/>
    </source>
</evidence>
<dbReference type="Proteomes" id="UP000008783">
    <property type="component" value="Unassembled WGS sequence"/>
</dbReference>
<dbReference type="EMBL" id="DS178297">
    <property type="protein sequence ID" value="EFP85999.1"/>
    <property type="molecule type" value="Genomic_DNA"/>
</dbReference>
<evidence type="ECO:0000313" key="3">
    <source>
        <dbReference type="Proteomes" id="UP000008783"/>
    </source>
</evidence>
<organism evidence="2 3">
    <name type="scientific">Puccinia graminis f. sp. tritici (strain CRL 75-36-700-3 / race SCCL)</name>
    <name type="common">Black stem rust fungus</name>
    <dbReference type="NCBI Taxonomy" id="418459"/>
    <lineage>
        <taxon>Eukaryota</taxon>
        <taxon>Fungi</taxon>
        <taxon>Dikarya</taxon>
        <taxon>Basidiomycota</taxon>
        <taxon>Pucciniomycotina</taxon>
        <taxon>Pucciniomycetes</taxon>
        <taxon>Pucciniales</taxon>
        <taxon>Pucciniaceae</taxon>
        <taxon>Puccinia</taxon>
    </lineage>
</organism>
<evidence type="ECO:0000313" key="2">
    <source>
        <dbReference type="EMBL" id="EFP85999.1"/>
    </source>
</evidence>
<dbReference type="AlphaFoldDB" id="E3KNX4"/>
<accession>E3KNX4</accession>
<dbReference type="KEGG" id="pgr:PGTG_11755"/>
<sequence length="202" mass="22793">MPSSTLTVKLSPAQPDPNPAHGPDQPRAETISARGHSCIWKSKLYGGAWSWGFDKSQGIPTSSYKLFSLRSRNQAELFNLELINLQLEVDCLDLELKRVHLEVFVLRCSRPRDETVSTRGPLKFAVDRAEVVSPRGCSTRGPLIFVFDLELKEFQLEFKVWQCLEAPVDLELELVHLEVFVLRCSRPRDGTVSTRGPCKIPC</sequence>
<protein>
    <submittedName>
        <fullName evidence="2">Uncharacterized protein</fullName>
    </submittedName>
</protein>
<dbReference type="HOGENOM" id="CLU_1355238_0_0_1"/>
<gene>
    <name evidence="2" type="ORF">PGTG_11755</name>
</gene>
<proteinExistence type="predicted"/>
<keyword evidence="3" id="KW-1185">Reference proteome</keyword>
<dbReference type="GeneID" id="10539998"/>
<feature type="region of interest" description="Disordered" evidence="1">
    <location>
        <begin position="1"/>
        <end position="28"/>
    </location>
</feature>
<dbReference type="VEuPathDB" id="FungiDB:PGTG_11755"/>
<dbReference type="InParanoid" id="E3KNX4"/>
<reference key="1">
    <citation type="submission" date="2007-01" db="EMBL/GenBank/DDBJ databases">
        <title>The Genome Sequence of Puccinia graminis f. sp. tritici Strain CRL 75-36-700-3.</title>
        <authorList>
            <consortium name="The Broad Institute Genome Sequencing Platform"/>
            <person name="Birren B."/>
            <person name="Lander E."/>
            <person name="Galagan J."/>
            <person name="Nusbaum C."/>
            <person name="Devon K."/>
            <person name="Cuomo C."/>
            <person name="Jaffe D."/>
            <person name="Butler J."/>
            <person name="Alvarez P."/>
            <person name="Gnerre S."/>
            <person name="Grabherr M."/>
            <person name="Mauceli E."/>
            <person name="Brockman W."/>
            <person name="Young S."/>
            <person name="LaButti K."/>
            <person name="Sykes S."/>
            <person name="DeCaprio D."/>
            <person name="Crawford M."/>
            <person name="Koehrsen M."/>
            <person name="Engels R."/>
            <person name="Montgomery P."/>
            <person name="Pearson M."/>
            <person name="Howarth C."/>
            <person name="Larson L."/>
            <person name="White J."/>
            <person name="Zeng Q."/>
            <person name="Kodira C."/>
            <person name="Yandava C."/>
            <person name="Alvarado L."/>
            <person name="O'Leary S."/>
            <person name="Szabo L."/>
            <person name="Dean R."/>
            <person name="Schein J."/>
        </authorList>
    </citation>
    <scope>NUCLEOTIDE SEQUENCE</scope>
    <source>
        <strain>CRL 75-36-700-3</strain>
    </source>
</reference>